<dbReference type="RefSeq" id="WP_098735759.1">
    <property type="nucleotide sequence ID" value="NZ_PDKW01000039.1"/>
</dbReference>
<sequence>MTESIVSPAIGPAAALETVAAALPVRSSSVSLAGKRVGKLDVDPVNGFAAIGGGNLAPPVANAQVTRMIAEIDRTNRLFLSAGYPIAVFLDTHEPGKPEYPYPPHCEAGTGEENLVEELSWLDGAPGVTLMRKDCINGVVGTTDLTTGQNRLFDWIAANNIETLVVDGICTDICVLQAVQALLSARNHGMTGPLREIVVYEPGCSTYDLPLDTARSLGLPDTAAHPQAVAHHVGLYLMQASGAIIADGLMFQTA</sequence>
<dbReference type="EMBL" id="PDKW01000039">
    <property type="protein sequence ID" value="PGH57768.1"/>
    <property type="molecule type" value="Genomic_DNA"/>
</dbReference>
<protein>
    <submittedName>
        <fullName evidence="2">Isochorismatase</fullName>
    </submittedName>
</protein>
<dbReference type="InterPro" id="IPR036380">
    <property type="entry name" value="Isochorismatase-like_sf"/>
</dbReference>
<dbReference type="AlphaFoldDB" id="A0A2B8BJP7"/>
<dbReference type="Pfam" id="PF00857">
    <property type="entry name" value="Isochorismatase"/>
    <property type="match status" value="1"/>
</dbReference>
<evidence type="ECO:0000313" key="2">
    <source>
        <dbReference type="EMBL" id="PGH57768.1"/>
    </source>
</evidence>
<dbReference type="GO" id="GO:0019365">
    <property type="term" value="P:pyridine nucleotide salvage"/>
    <property type="evidence" value="ECO:0007669"/>
    <property type="project" value="InterPro"/>
</dbReference>
<keyword evidence="3" id="KW-1185">Reference proteome</keyword>
<proteinExistence type="predicted"/>
<name>A0A2B8BJP7_9PROT</name>
<feature type="domain" description="Isochorismatase-like" evidence="1">
    <location>
        <begin position="42"/>
        <end position="208"/>
    </location>
</feature>
<comment type="caution">
    <text evidence="2">The sequence shown here is derived from an EMBL/GenBank/DDBJ whole genome shotgun (WGS) entry which is preliminary data.</text>
</comment>
<evidence type="ECO:0000259" key="1">
    <source>
        <dbReference type="Pfam" id="PF00857"/>
    </source>
</evidence>
<dbReference type="SUPFAM" id="SSF52499">
    <property type="entry name" value="Isochorismatase-like hydrolases"/>
    <property type="match status" value="1"/>
</dbReference>
<organism evidence="2 3">
    <name type="scientific">Azospirillum palustre</name>
    <dbReference type="NCBI Taxonomy" id="2044885"/>
    <lineage>
        <taxon>Bacteria</taxon>
        <taxon>Pseudomonadati</taxon>
        <taxon>Pseudomonadota</taxon>
        <taxon>Alphaproteobacteria</taxon>
        <taxon>Rhodospirillales</taxon>
        <taxon>Azospirillaceae</taxon>
        <taxon>Azospirillum</taxon>
    </lineage>
</organism>
<dbReference type="Proteomes" id="UP000225379">
    <property type="component" value="Unassembled WGS sequence"/>
</dbReference>
<dbReference type="PANTHER" id="PTHR47297:SF2">
    <property type="entry name" value="OS02G0606800 PROTEIN"/>
    <property type="match status" value="1"/>
</dbReference>
<accession>A0A2B8BJP7</accession>
<dbReference type="InterPro" id="IPR044717">
    <property type="entry name" value="NIC1"/>
</dbReference>
<dbReference type="PANTHER" id="PTHR47297">
    <property type="match status" value="1"/>
</dbReference>
<dbReference type="Gene3D" id="3.40.50.850">
    <property type="entry name" value="Isochorismatase-like"/>
    <property type="match status" value="1"/>
</dbReference>
<dbReference type="CDD" id="cd00431">
    <property type="entry name" value="cysteine_hydrolases"/>
    <property type="match status" value="1"/>
</dbReference>
<dbReference type="GO" id="GO:0008936">
    <property type="term" value="F:nicotinamidase activity"/>
    <property type="evidence" value="ECO:0007669"/>
    <property type="project" value="InterPro"/>
</dbReference>
<reference evidence="3" key="1">
    <citation type="submission" date="2017-10" db="EMBL/GenBank/DDBJ databases">
        <authorList>
            <person name="Kravchenko I.K."/>
            <person name="Grouzdev D.S."/>
        </authorList>
    </citation>
    <scope>NUCLEOTIDE SEQUENCE [LARGE SCALE GENOMIC DNA]</scope>
    <source>
        <strain evidence="3">B2</strain>
    </source>
</reference>
<gene>
    <name evidence="2" type="ORF">CRT60_07245</name>
</gene>
<evidence type="ECO:0000313" key="3">
    <source>
        <dbReference type="Proteomes" id="UP000225379"/>
    </source>
</evidence>
<dbReference type="OrthoDB" id="9796485at2"/>
<dbReference type="InterPro" id="IPR000868">
    <property type="entry name" value="Isochorismatase-like_dom"/>
</dbReference>